<evidence type="ECO:0000256" key="1">
    <source>
        <dbReference type="SAM" id="MobiDB-lite"/>
    </source>
</evidence>
<accession>A0A1Y2FX38</accession>
<dbReference type="InParanoid" id="A0A1Y2FX38"/>
<name>A0A1Y2FX38_9BASI</name>
<gene>
    <name evidence="2" type="ORF">BCR35DRAFT_302014</name>
</gene>
<organism evidence="2 3">
    <name type="scientific">Leucosporidium creatinivorum</name>
    <dbReference type="NCBI Taxonomy" id="106004"/>
    <lineage>
        <taxon>Eukaryota</taxon>
        <taxon>Fungi</taxon>
        <taxon>Dikarya</taxon>
        <taxon>Basidiomycota</taxon>
        <taxon>Pucciniomycotina</taxon>
        <taxon>Microbotryomycetes</taxon>
        <taxon>Leucosporidiales</taxon>
        <taxon>Leucosporidium</taxon>
    </lineage>
</organism>
<dbReference type="Proteomes" id="UP000193467">
    <property type="component" value="Unassembled WGS sequence"/>
</dbReference>
<evidence type="ECO:0000313" key="2">
    <source>
        <dbReference type="EMBL" id="ORY88097.1"/>
    </source>
</evidence>
<protein>
    <submittedName>
        <fullName evidence="2">Uncharacterized protein</fullName>
    </submittedName>
</protein>
<proteinExistence type="predicted"/>
<sequence>MLEERRWLGGGAAKGGKGRGKRELTFCDRRRGRRVLGGGSRVDSGDFAVDASERGGAEGAGLGPNVEDLSDLLLVFLLTILPAIDHQLAQDGL</sequence>
<dbReference type="EMBL" id="MCGR01000012">
    <property type="protein sequence ID" value="ORY88097.1"/>
    <property type="molecule type" value="Genomic_DNA"/>
</dbReference>
<reference evidence="2 3" key="1">
    <citation type="submission" date="2016-07" db="EMBL/GenBank/DDBJ databases">
        <title>Pervasive Adenine N6-methylation of Active Genes in Fungi.</title>
        <authorList>
            <consortium name="DOE Joint Genome Institute"/>
            <person name="Mondo S.J."/>
            <person name="Dannebaum R.O."/>
            <person name="Kuo R.C."/>
            <person name="Labutti K."/>
            <person name="Haridas S."/>
            <person name="Kuo A."/>
            <person name="Salamov A."/>
            <person name="Ahrendt S.R."/>
            <person name="Lipzen A."/>
            <person name="Sullivan W."/>
            <person name="Andreopoulos W.B."/>
            <person name="Clum A."/>
            <person name="Lindquist E."/>
            <person name="Daum C."/>
            <person name="Ramamoorthy G.K."/>
            <person name="Gryganskyi A."/>
            <person name="Culley D."/>
            <person name="Magnuson J.K."/>
            <person name="James T.Y."/>
            <person name="O'Malley M.A."/>
            <person name="Stajich J.E."/>
            <person name="Spatafora J.W."/>
            <person name="Visel A."/>
            <person name="Grigoriev I.V."/>
        </authorList>
    </citation>
    <scope>NUCLEOTIDE SEQUENCE [LARGE SCALE GENOMIC DNA]</scope>
    <source>
        <strain evidence="2 3">62-1032</strain>
    </source>
</reference>
<feature type="region of interest" description="Disordered" evidence="1">
    <location>
        <begin position="1"/>
        <end position="20"/>
    </location>
</feature>
<evidence type="ECO:0000313" key="3">
    <source>
        <dbReference type="Proteomes" id="UP000193467"/>
    </source>
</evidence>
<keyword evidence="3" id="KW-1185">Reference proteome</keyword>
<dbReference type="AlphaFoldDB" id="A0A1Y2FX38"/>
<comment type="caution">
    <text evidence="2">The sequence shown here is derived from an EMBL/GenBank/DDBJ whole genome shotgun (WGS) entry which is preliminary data.</text>
</comment>